<evidence type="ECO:0008006" key="3">
    <source>
        <dbReference type="Google" id="ProtNLM"/>
    </source>
</evidence>
<dbReference type="InterPro" id="IPR007497">
    <property type="entry name" value="SIMPL/DUF541"/>
</dbReference>
<name>N1PH59_DOTSN</name>
<gene>
    <name evidence="1" type="ORF">DOTSEDRAFT_72907</name>
</gene>
<proteinExistence type="predicted"/>
<organism evidence="1 2">
    <name type="scientific">Dothistroma septosporum (strain NZE10 / CBS 128990)</name>
    <name type="common">Red band needle blight fungus</name>
    <name type="synonym">Mycosphaerella pini</name>
    <dbReference type="NCBI Taxonomy" id="675120"/>
    <lineage>
        <taxon>Eukaryota</taxon>
        <taxon>Fungi</taxon>
        <taxon>Dikarya</taxon>
        <taxon>Ascomycota</taxon>
        <taxon>Pezizomycotina</taxon>
        <taxon>Dothideomycetes</taxon>
        <taxon>Dothideomycetidae</taxon>
        <taxon>Mycosphaerellales</taxon>
        <taxon>Mycosphaerellaceae</taxon>
        <taxon>Dothistroma</taxon>
    </lineage>
</organism>
<dbReference type="EMBL" id="KB446541">
    <property type="protein sequence ID" value="EME41958.1"/>
    <property type="molecule type" value="Genomic_DNA"/>
</dbReference>
<reference evidence="2" key="1">
    <citation type="journal article" date="2012" name="PLoS Genet.">
        <title>The genomes of the fungal plant pathogens Cladosporium fulvum and Dothistroma septosporum reveal adaptation to different hosts and lifestyles but also signatures of common ancestry.</title>
        <authorList>
            <person name="de Wit P.J.G.M."/>
            <person name="van der Burgt A."/>
            <person name="Oekmen B."/>
            <person name="Stergiopoulos I."/>
            <person name="Abd-Elsalam K.A."/>
            <person name="Aerts A.L."/>
            <person name="Bahkali A.H."/>
            <person name="Beenen H.G."/>
            <person name="Chettri P."/>
            <person name="Cox M.P."/>
            <person name="Datema E."/>
            <person name="de Vries R.P."/>
            <person name="Dhillon B."/>
            <person name="Ganley A.R."/>
            <person name="Griffiths S.A."/>
            <person name="Guo Y."/>
            <person name="Hamelin R.C."/>
            <person name="Henrissat B."/>
            <person name="Kabir M.S."/>
            <person name="Jashni M.K."/>
            <person name="Kema G."/>
            <person name="Klaubauf S."/>
            <person name="Lapidus A."/>
            <person name="Levasseur A."/>
            <person name="Lindquist E."/>
            <person name="Mehrabi R."/>
            <person name="Ohm R.A."/>
            <person name="Owen T.J."/>
            <person name="Salamov A."/>
            <person name="Schwelm A."/>
            <person name="Schijlen E."/>
            <person name="Sun H."/>
            <person name="van den Burg H.A."/>
            <person name="van Ham R.C.H.J."/>
            <person name="Zhang S."/>
            <person name="Goodwin S.B."/>
            <person name="Grigoriev I.V."/>
            <person name="Collemare J."/>
            <person name="Bradshaw R.E."/>
        </authorList>
    </citation>
    <scope>NUCLEOTIDE SEQUENCE [LARGE SCALE GENOMIC DNA]</scope>
    <source>
        <strain evidence="2">NZE10 / CBS 128990</strain>
    </source>
</reference>
<dbReference type="Gene3D" id="3.30.110.170">
    <property type="entry name" value="Protein of unknown function (DUF541), domain 1"/>
    <property type="match status" value="1"/>
</dbReference>
<evidence type="ECO:0000313" key="2">
    <source>
        <dbReference type="Proteomes" id="UP000016933"/>
    </source>
</evidence>
<dbReference type="OMA" id="RFPEQAM"/>
<dbReference type="Proteomes" id="UP000016933">
    <property type="component" value="Unassembled WGS sequence"/>
</dbReference>
<dbReference type="OrthoDB" id="3335918at2759"/>
<protein>
    <recommendedName>
        <fullName evidence="3">SIMPL domain-containing protein</fullName>
    </recommendedName>
</protein>
<dbReference type="AlphaFoldDB" id="N1PH59"/>
<reference evidence="1 2" key="2">
    <citation type="journal article" date="2012" name="PLoS Pathog.">
        <title>Diverse lifestyles and strategies of plant pathogenesis encoded in the genomes of eighteen Dothideomycetes fungi.</title>
        <authorList>
            <person name="Ohm R.A."/>
            <person name="Feau N."/>
            <person name="Henrissat B."/>
            <person name="Schoch C.L."/>
            <person name="Horwitz B.A."/>
            <person name="Barry K.W."/>
            <person name="Condon B.J."/>
            <person name="Copeland A.C."/>
            <person name="Dhillon B."/>
            <person name="Glaser F."/>
            <person name="Hesse C.N."/>
            <person name="Kosti I."/>
            <person name="LaButti K."/>
            <person name="Lindquist E.A."/>
            <person name="Lucas S."/>
            <person name="Salamov A.A."/>
            <person name="Bradshaw R.E."/>
            <person name="Ciuffetti L."/>
            <person name="Hamelin R.C."/>
            <person name="Kema G.H.J."/>
            <person name="Lawrence C."/>
            <person name="Scott J.A."/>
            <person name="Spatafora J.W."/>
            <person name="Turgeon B.G."/>
            <person name="de Wit P.J.G.M."/>
            <person name="Zhong S."/>
            <person name="Goodwin S.B."/>
            <person name="Grigoriev I.V."/>
        </authorList>
    </citation>
    <scope>NUCLEOTIDE SEQUENCE [LARGE SCALE GENOMIC DNA]</scope>
    <source>
        <strain evidence="2">NZE10 / CBS 128990</strain>
    </source>
</reference>
<dbReference type="Pfam" id="PF04402">
    <property type="entry name" value="SIMPL"/>
    <property type="match status" value="1"/>
</dbReference>
<dbReference type="Gene3D" id="3.30.70.2970">
    <property type="entry name" value="Protein of unknown function (DUF541), domain 2"/>
    <property type="match status" value="1"/>
</dbReference>
<evidence type="ECO:0000313" key="1">
    <source>
        <dbReference type="EMBL" id="EME41958.1"/>
    </source>
</evidence>
<accession>N1PH59</accession>
<keyword evidence="2" id="KW-1185">Reference proteome</keyword>
<dbReference type="HOGENOM" id="CLU_075628_3_0_1"/>
<sequence>MDSKFEITLKGESSIHLPAERAVLGVKVASKELNKQTAAQGVVSTTRKIETLLRKLGPHINTAEARELASIDFWSRTSLTETIHHPWDHKNQVQLAPEFTATVDFEAHFKKFQSIGGFINDLSNLPYTETQPVKWILKEETKDAHRTEVRTQAAKNAQQKALEYAQALGYKHVVPYMLEEAQIYAVSSNRKMGRIPADGVEGSRKNLADADTEGWEEVGGSVFEYQPEDIKMNVAVNTSFYAL</sequence>